<dbReference type="SUPFAM" id="SSF48371">
    <property type="entry name" value="ARM repeat"/>
    <property type="match status" value="1"/>
</dbReference>
<dbReference type="Ensembl" id="ENSLLET00000003588.1">
    <property type="protein sequence ID" value="ENSLLEP00000003427.1"/>
    <property type="gene ID" value="ENSLLEG00000002211.1"/>
</dbReference>
<dbReference type="InterPro" id="IPR016024">
    <property type="entry name" value="ARM-type_fold"/>
</dbReference>
<name>A0A8C5P7E4_9ANUR</name>
<reference evidence="1" key="2">
    <citation type="submission" date="2025-09" db="UniProtKB">
        <authorList>
            <consortium name="Ensembl"/>
        </authorList>
    </citation>
    <scope>IDENTIFICATION</scope>
</reference>
<gene>
    <name evidence="1" type="primary">HSF2BP</name>
</gene>
<dbReference type="AlphaFoldDB" id="A0A8C5P7E4"/>
<dbReference type="PANTHER" id="PTHR15434">
    <property type="entry name" value="HEAT SHOCK FACTOR 2-BINDING PROTEIN"/>
    <property type="match status" value="1"/>
</dbReference>
<evidence type="ECO:0000313" key="2">
    <source>
        <dbReference type="Proteomes" id="UP000694569"/>
    </source>
</evidence>
<reference evidence="1" key="1">
    <citation type="submission" date="2025-08" db="UniProtKB">
        <authorList>
            <consortium name="Ensembl"/>
        </authorList>
    </citation>
    <scope>IDENTIFICATION</scope>
</reference>
<evidence type="ECO:0000313" key="1">
    <source>
        <dbReference type="Ensembl" id="ENSLLEP00000003427.1"/>
    </source>
</evidence>
<proteinExistence type="predicted"/>
<dbReference type="InterPro" id="IPR011989">
    <property type="entry name" value="ARM-like"/>
</dbReference>
<organism evidence="1 2">
    <name type="scientific">Leptobrachium leishanense</name>
    <name type="common">Leishan spiny toad</name>
    <dbReference type="NCBI Taxonomy" id="445787"/>
    <lineage>
        <taxon>Eukaryota</taxon>
        <taxon>Metazoa</taxon>
        <taxon>Chordata</taxon>
        <taxon>Craniata</taxon>
        <taxon>Vertebrata</taxon>
        <taxon>Euteleostomi</taxon>
        <taxon>Amphibia</taxon>
        <taxon>Batrachia</taxon>
        <taxon>Anura</taxon>
        <taxon>Pelobatoidea</taxon>
        <taxon>Megophryidae</taxon>
        <taxon>Leptobrachium</taxon>
    </lineage>
</organism>
<dbReference type="InterPro" id="IPR039584">
    <property type="entry name" value="HSF2BP"/>
</dbReference>
<dbReference type="Proteomes" id="UP000694569">
    <property type="component" value="Unplaced"/>
</dbReference>
<dbReference type="GeneTree" id="ENSGT00390000008490"/>
<dbReference type="PANTHER" id="PTHR15434:SF2">
    <property type="entry name" value="HEAT SHOCK FACTOR 2-BINDING PROTEIN"/>
    <property type="match status" value="1"/>
</dbReference>
<keyword evidence="2" id="KW-1185">Reference proteome</keyword>
<dbReference type="GO" id="GO:0005829">
    <property type="term" value="C:cytosol"/>
    <property type="evidence" value="ECO:0007669"/>
    <property type="project" value="TreeGrafter"/>
</dbReference>
<accession>A0A8C5P7E4</accession>
<protein>
    <submittedName>
        <fullName evidence="1">Heat shock transcription factor 2 binding protein</fullName>
    </submittedName>
</protein>
<dbReference type="OrthoDB" id="10065854at2759"/>
<dbReference type="Gene3D" id="1.25.10.10">
    <property type="entry name" value="Leucine-rich Repeat Variant"/>
    <property type="match status" value="1"/>
</dbReference>
<sequence>MANSSGAEYVLVRRRDLERLTTEVMQMKEFLPQILNQELVDNVQRLEETECALEVKDQDCGHLRSRLEAAQSDCVKEKQEKLSLVARLSHVQEQSAQQVEFCSHMGSAVCTLLWAVSNREEAVKSILGGGKAAAFFSLASQTLASYVGSLSEGQPVDEDSEESQFVLGLAGTITNVAAVSCGRDFLVTTCRDLLEMWINLLRTIKPGTCSRLRVVMLMSLYNVSINRSGLSWMSQSLKFISQLQGLLTDPDPEVCLHTLRLLQSVILESDALTQFKDELHKSLPRIAELSQSRNLELQTSAREVMEEIKALQRED</sequence>